<organism evidence="1">
    <name type="scientific">Daphnia magna</name>
    <dbReference type="NCBI Taxonomy" id="35525"/>
    <lineage>
        <taxon>Eukaryota</taxon>
        <taxon>Metazoa</taxon>
        <taxon>Ecdysozoa</taxon>
        <taxon>Arthropoda</taxon>
        <taxon>Crustacea</taxon>
        <taxon>Branchiopoda</taxon>
        <taxon>Diplostraca</taxon>
        <taxon>Cladocera</taxon>
        <taxon>Anomopoda</taxon>
        <taxon>Daphniidae</taxon>
        <taxon>Daphnia</taxon>
    </lineage>
</organism>
<dbReference type="AlphaFoldDB" id="A0A0P6AHS0"/>
<protein>
    <submittedName>
        <fullName evidence="1">Uncharacterized protein</fullName>
    </submittedName>
</protein>
<dbReference type="EMBL" id="GDIQ01005912">
    <property type="protein sequence ID" value="JAN88825.1"/>
    <property type="molecule type" value="Transcribed_RNA"/>
</dbReference>
<evidence type="ECO:0000313" key="1">
    <source>
        <dbReference type="EMBL" id="JAN88825.1"/>
    </source>
</evidence>
<sequence length="63" mass="7395">MPISVIVFNMEDEETKKSNRYHPTVECVTFKRRNSSPDFEFFNVVLVPPVNLLSTTIYFSCYL</sequence>
<reference evidence="1" key="1">
    <citation type="submission" date="2015-10" db="EMBL/GenBank/DDBJ databases">
        <title>EvidentialGene: Evidence-directed Construction of Complete mRNA Transcriptomes without Genomes.</title>
        <authorList>
            <person name="Gilbert D.G."/>
        </authorList>
    </citation>
    <scope>NUCLEOTIDE SEQUENCE</scope>
</reference>
<name>A0A0P6AHS0_9CRUS</name>
<accession>A0A0P6AHS0</accession>
<proteinExistence type="predicted"/>